<dbReference type="InterPro" id="IPR002018">
    <property type="entry name" value="CarbesteraseB"/>
</dbReference>
<dbReference type="AlphaFoldDB" id="A0A9P6J5V9"/>
<name>A0A9P6J5V9_9FUNG</name>
<dbReference type="OrthoDB" id="2384990at2759"/>
<comment type="caution">
    <text evidence="2">The sequence shown here is derived from an EMBL/GenBank/DDBJ whole genome shotgun (WGS) entry which is preliminary data.</text>
</comment>
<proteinExistence type="predicted"/>
<organism evidence="2 3">
    <name type="scientific">Modicella reniformis</name>
    <dbReference type="NCBI Taxonomy" id="1440133"/>
    <lineage>
        <taxon>Eukaryota</taxon>
        <taxon>Fungi</taxon>
        <taxon>Fungi incertae sedis</taxon>
        <taxon>Mucoromycota</taxon>
        <taxon>Mortierellomycotina</taxon>
        <taxon>Mortierellomycetes</taxon>
        <taxon>Mortierellales</taxon>
        <taxon>Mortierellaceae</taxon>
        <taxon>Modicella</taxon>
    </lineage>
</organism>
<accession>A0A9P6J5V9</accession>
<dbReference type="PANTHER" id="PTHR45570">
    <property type="entry name" value="CARBOXYLIC ESTER HYDROLASE"/>
    <property type="match status" value="1"/>
</dbReference>
<evidence type="ECO:0000259" key="1">
    <source>
        <dbReference type="Pfam" id="PF00135"/>
    </source>
</evidence>
<feature type="domain" description="Carboxylesterase type B" evidence="1">
    <location>
        <begin position="3"/>
        <end position="238"/>
    </location>
</feature>
<sequence length="264" mass="28983">MKALGCAVTDLACARAASVSKVMEAQIVANDKALADDKWTTWALVERPTIDGDLISAEFSQLVKTGKYNTKANIMWGSVKDEAGLFVPQYFPNPIAPANVSSALQLFFEANRTTQILASEYFQLDPNDSDAVRNLFTLAGTQYYFFCPLRYISRQMTKVKPVYNFRFHRGRDTPLVGEGYCSSSTGRVCHSADIQPVFASGAAIPTIKQTGDDARFARQVVDRFTAFAKTGNPNPKTGLVGVELSNPDVTGLNWTPYGDKLIIK</sequence>
<dbReference type="EMBL" id="JAAAHW010006315">
    <property type="protein sequence ID" value="KAF9963180.1"/>
    <property type="molecule type" value="Genomic_DNA"/>
</dbReference>
<dbReference type="Gene3D" id="3.40.50.1820">
    <property type="entry name" value="alpha/beta hydrolase"/>
    <property type="match status" value="1"/>
</dbReference>
<dbReference type="InterPro" id="IPR029058">
    <property type="entry name" value="AB_hydrolase_fold"/>
</dbReference>
<dbReference type="Pfam" id="PF00135">
    <property type="entry name" value="COesterase"/>
    <property type="match status" value="1"/>
</dbReference>
<reference evidence="2" key="1">
    <citation type="journal article" date="2020" name="Fungal Divers.">
        <title>Resolving the Mortierellaceae phylogeny through synthesis of multi-gene phylogenetics and phylogenomics.</title>
        <authorList>
            <person name="Vandepol N."/>
            <person name="Liber J."/>
            <person name="Desiro A."/>
            <person name="Na H."/>
            <person name="Kennedy M."/>
            <person name="Barry K."/>
            <person name="Grigoriev I.V."/>
            <person name="Miller A.N."/>
            <person name="O'Donnell K."/>
            <person name="Stajich J.E."/>
            <person name="Bonito G."/>
        </authorList>
    </citation>
    <scope>NUCLEOTIDE SEQUENCE</scope>
    <source>
        <strain evidence="2">MES-2147</strain>
    </source>
</reference>
<evidence type="ECO:0000313" key="2">
    <source>
        <dbReference type="EMBL" id="KAF9963180.1"/>
    </source>
</evidence>
<dbReference type="Proteomes" id="UP000749646">
    <property type="component" value="Unassembled WGS sequence"/>
</dbReference>
<evidence type="ECO:0000313" key="3">
    <source>
        <dbReference type="Proteomes" id="UP000749646"/>
    </source>
</evidence>
<gene>
    <name evidence="2" type="ORF">BGZ65_005364</name>
</gene>
<dbReference type="SUPFAM" id="SSF53474">
    <property type="entry name" value="alpha/beta-Hydrolases"/>
    <property type="match status" value="1"/>
</dbReference>
<keyword evidence="3" id="KW-1185">Reference proteome</keyword>
<protein>
    <recommendedName>
        <fullName evidence="1">Carboxylesterase type B domain-containing protein</fullName>
    </recommendedName>
</protein>